<dbReference type="SUPFAM" id="SSF53474">
    <property type="entry name" value="alpha/beta-Hydrolases"/>
    <property type="match status" value="1"/>
</dbReference>
<evidence type="ECO:0000313" key="5">
    <source>
        <dbReference type="EMBL" id="MDR6336109.1"/>
    </source>
</evidence>
<dbReference type="InterPro" id="IPR029058">
    <property type="entry name" value="AB_hydrolase_fold"/>
</dbReference>
<dbReference type="GO" id="GO:0008610">
    <property type="term" value="P:lipid biosynthetic process"/>
    <property type="evidence" value="ECO:0007669"/>
    <property type="project" value="TreeGrafter"/>
</dbReference>
<evidence type="ECO:0000256" key="2">
    <source>
        <dbReference type="ARBA" id="ARBA00022801"/>
    </source>
</evidence>
<keyword evidence="2" id="KW-0378">Hydrolase</keyword>
<evidence type="ECO:0000313" key="6">
    <source>
        <dbReference type="Proteomes" id="UP001144397"/>
    </source>
</evidence>
<dbReference type="EMBL" id="JAVDPY010000010">
    <property type="protein sequence ID" value="MDR6336109.1"/>
    <property type="molecule type" value="Genomic_DNA"/>
</dbReference>
<evidence type="ECO:0000259" key="3">
    <source>
        <dbReference type="SMART" id="SM00824"/>
    </source>
</evidence>
<dbReference type="InterPro" id="IPR001031">
    <property type="entry name" value="Thioesterase"/>
</dbReference>
<comment type="similarity">
    <text evidence="1">Belongs to the thioesterase family.</text>
</comment>
<gene>
    <name evidence="5" type="ORF">GGQ86_004607</name>
    <name evidence="4" type="ORF">XFLAVUS301_45390</name>
</gene>
<feature type="domain" description="Thioesterase TesA-like" evidence="3">
    <location>
        <begin position="4"/>
        <end position="221"/>
    </location>
</feature>
<dbReference type="InterPro" id="IPR020802">
    <property type="entry name" value="TesA-like"/>
</dbReference>
<dbReference type="PANTHER" id="PTHR11487:SF0">
    <property type="entry name" value="S-ACYL FATTY ACID SYNTHASE THIOESTERASE, MEDIUM CHAIN"/>
    <property type="match status" value="1"/>
</dbReference>
<sequence>MRLVCLPHAGGSAVLYRSWKAALAGLATVDSPELPGRGSRHGAPVPASLSALAEDIAAPLAHRQVPVALYGHSMGALLAFEMARALARHGVTVAGLVLSGRAAPHLPFPRLDRHLMSDAALIEELKRFGGTPEVLFRRPDILAMTLPALKADFRMVDTYAFTPGPALACPAVILGGADDPATPAASLEAWREHIAGPVAVEVWPGGHFFTRSDEERLLTLLKRTLSVWRAARA</sequence>
<accession>A0A9W6CR04</accession>
<keyword evidence="7" id="KW-1185">Reference proteome</keyword>
<reference evidence="5 7" key="2">
    <citation type="submission" date="2023-07" db="EMBL/GenBank/DDBJ databases">
        <title>Genomic Encyclopedia of Type Strains, Phase IV (KMG-IV): sequencing the most valuable type-strain genomes for metagenomic binning, comparative biology and taxonomic classification.</title>
        <authorList>
            <person name="Goeker M."/>
        </authorList>
    </citation>
    <scope>NUCLEOTIDE SEQUENCE [LARGE SCALE GENOMIC DNA]</scope>
    <source>
        <strain evidence="5 7">DSM 338</strain>
    </source>
</reference>
<comment type="caution">
    <text evidence="4">The sequence shown here is derived from an EMBL/GenBank/DDBJ whole genome shotgun (WGS) entry which is preliminary data.</text>
</comment>
<dbReference type="SMART" id="SM00824">
    <property type="entry name" value="PKS_TE"/>
    <property type="match status" value="1"/>
</dbReference>
<dbReference type="GeneID" id="95765309"/>
<evidence type="ECO:0000256" key="1">
    <source>
        <dbReference type="ARBA" id="ARBA00007169"/>
    </source>
</evidence>
<dbReference type="AlphaFoldDB" id="A0A9W6CR04"/>
<dbReference type="Pfam" id="PF00975">
    <property type="entry name" value="Thioesterase"/>
    <property type="match status" value="1"/>
</dbReference>
<reference evidence="4" key="1">
    <citation type="submission" date="2022-12" db="EMBL/GenBank/DDBJ databases">
        <title>Reference genome sequencing for broad-spectrum identification of bacterial and archaeal isolates by mass spectrometry.</title>
        <authorList>
            <person name="Sekiguchi Y."/>
            <person name="Tourlousse D.M."/>
        </authorList>
    </citation>
    <scope>NUCLEOTIDE SEQUENCE</scope>
    <source>
        <strain evidence="4">301</strain>
    </source>
</reference>
<organism evidence="4 6">
    <name type="scientific">Xanthobacter flavus</name>
    <dbReference type="NCBI Taxonomy" id="281"/>
    <lineage>
        <taxon>Bacteria</taxon>
        <taxon>Pseudomonadati</taxon>
        <taxon>Pseudomonadota</taxon>
        <taxon>Alphaproteobacteria</taxon>
        <taxon>Hyphomicrobiales</taxon>
        <taxon>Xanthobacteraceae</taxon>
        <taxon>Xanthobacter</taxon>
    </lineage>
</organism>
<protein>
    <submittedName>
        <fullName evidence="4 5">Thioesterase</fullName>
    </submittedName>
</protein>
<evidence type="ECO:0000313" key="7">
    <source>
        <dbReference type="Proteomes" id="UP001245370"/>
    </source>
</evidence>
<dbReference type="Proteomes" id="UP001144397">
    <property type="component" value="Unassembled WGS sequence"/>
</dbReference>
<dbReference type="GO" id="GO:0016787">
    <property type="term" value="F:hydrolase activity"/>
    <property type="evidence" value="ECO:0007669"/>
    <property type="project" value="UniProtKB-KW"/>
</dbReference>
<evidence type="ECO:0000313" key="4">
    <source>
        <dbReference type="EMBL" id="GLI24865.1"/>
    </source>
</evidence>
<dbReference type="Proteomes" id="UP001245370">
    <property type="component" value="Unassembled WGS sequence"/>
</dbReference>
<dbReference type="EMBL" id="BSDO01000009">
    <property type="protein sequence ID" value="GLI24865.1"/>
    <property type="molecule type" value="Genomic_DNA"/>
</dbReference>
<dbReference type="PANTHER" id="PTHR11487">
    <property type="entry name" value="THIOESTERASE"/>
    <property type="match status" value="1"/>
</dbReference>
<proteinExistence type="inferred from homology"/>
<dbReference type="InterPro" id="IPR012223">
    <property type="entry name" value="TEII"/>
</dbReference>
<dbReference type="RefSeq" id="WP_281809579.1">
    <property type="nucleotide sequence ID" value="NZ_BSDO01000009.1"/>
</dbReference>
<name>A0A9W6CR04_XANFL</name>
<dbReference type="Gene3D" id="3.40.50.1820">
    <property type="entry name" value="alpha/beta hydrolase"/>
    <property type="match status" value="1"/>
</dbReference>